<dbReference type="AlphaFoldDB" id="A0A7J6L5S3"/>
<evidence type="ECO:0000256" key="1">
    <source>
        <dbReference type="SAM" id="SignalP"/>
    </source>
</evidence>
<keyword evidence="1" id="KW-0732">Signal</keyword>
<dbReference type="Proteomes" id="UP000591131">
    <property type="component" value="Unassembled WGS sequence"/>
</dbReference>
<dbReference type="EMBL" id="JAAPAO010000724">
    <property type="protein sequence ID" value="KAF4654541.1"/>
    <property type="molecule type" value="Genomic_DNA"/>
</dbReference>
<protein>
    <submittedName>
        <fullName evidence="2">Uncharacterized protein</fullName>
    </submittedName>
</protein>
<comment type="caution">
    <text evidence="2">The sequence shown here is derived from an EMBL/GenBank/DDBJ whole genome shotgun (WGS) entry which is preliminary data.</text>
</comment>
<proteinExistence type="predicted"/>
<keyword evidence="3" id="KW-1185">Reference proteome</keyword>
<accession>A0A7J6L5S3</accession>
<feature type="chain" id="PRO_5029826884" evidence="1">
    <location>
        <begin position="22"/>
        <end position="256"/>
    </location>
</feature>
<name>A0A7J6L5S3_PERCH</name>
<gene>
    <name evidence="2" type="ORF">FOL47_009918</name>
</gene>
<feature type="signal peptide" evidence="1">
    <location>
        <begin position="1"/>
        <end position="21"/>
    </location>
</feature>
<sequence length="256" mass="28458">MYRHIISIVALVLAHVLACKAQSIPVGEYCHKASGNLVSKLASHESGSTSVHLAGDTATVNIGDSSYTVDRSSGKITLEAMKEVDNLKFPYILHKWSLEYQQKTDVVRLLVPHRGTYLNFTRRGCSSQNRQLQVEEDMRFPPAGLFREFCTAEGDISGDVSGAYDLVNGASGMSYSARFVSGRVAVSLHDIKFRLLKVPNKEVYWVNSRQVDDIATDLNYPYLDYGMRIHYTDEGVLKATRGISGEHPIVLSHDKC</sequence>
<organism evidence="2 3">
    <name type="scientific">Perkinsus chesapeaki</name>
    <name type="common">Clam parasite</name>
    <name type="synonym">Perkinsus andrewsi</name>
    <dbReference type="NCBI Taxonomy" id="330153"/>
    <lineage>
        <taxon>Eukaryota</taxon>
        <taxon>Sar</taxon>
        <taxon>Alveolata</taxon>
        <taxon>Perkinsozoa</taxon>
        <taxon>Perkinsea</taxon>
        <taxon>Perkinsida</taxon>
        <taxon>Perkinsidae</taxon>
        <taxon>Perkinsus</taxon>
    </lineage>
</organism>
<reference evidence="2 3" key="1">
    <citation type="submission" date="2020-04" db="EMBL/GenBank/DDBJ databases">
        <title>Perkinsus chesapeaki whole genome sequence.</title>
        <authorList>
            <person name="Bogema D.R."/>
        </authorList>
    </citation>
    <scope>NUCLEOTIDE SEQUENCE [LARGE SCALE GENOMIC DNA]</scope>
    <source>
        <strain evidence="2">ATCC PRA-425</strain>
    </source>
</reference>
<evidence type="ECO:0000313" key="3">
    <source>
        <dbReference type="Proteomes" id="UP000591131"/>
    </source>
</evidence>
<evidence type="ECO:0000313" key="2">
    <source>
        <dbReference type="EMBL" id="KAF4654541.1"/>
    </source>
</evidence>